<evidence type="ECO:0000313" key="1">
    <source>
        <dbReference type="EMBL" id="ORE09664.1"/>
    </source>
</evidence>
<dbReference type="AlphaFoldDB" id="A0A1X0RCC6"/>
<proteinExistence type="predicted"/>
<name>A0A1X0RCC6_RHIZD</name>
<dbReference type="VEuPathDB" id="FungiDB:BCV72DRAFT_201067"/>
<gene>
    <name evidence="1" type="ORF">BCV72DRAFT_201067</name>
</gene>
<accession>A0A1X0RCC6</accession>
<organism evidence="1">
    <name type="scientific">Rhizopus microsporus var. microsporus</name>
    <dbReference type="NCBI Taxonomy" id="86635"/>
    <lineage>
        <taxon>Eukaryota</taxon>
        <taxon>Fungi</taxon>
        <taxon>Fungi incertae sedis</taxon>
        <taxon>Mucoromycota</taxon>
        <taxon>Mucoromycotina</taxon>
        <taxon>Mucoromycetes</taxon>
        <taxon>Mucorales</taxon>
        <taxon>Mucorineae</taxon>
        <taxon>Rhizopodaceae</taxon>
        <taxon>Rhizopus</taxon>
    </lineage>
</organism>
<sequence>MSTSSFLALGDRILVVKSSVDGIGWNNLHRETLESFVERVYTTTMHAYFFSKFIFLRELQDMNFRIQGYINKDFL</sequence>
<dbReference type="Proteomes" id="UP000242414">
    <property type="component" value="Unassembled WGS sequence"/>
</dbReference>
<dbReference type="OrthoDB" id="2205857at2759"/>
<dbReference type="EMBL" id="KV921873">
    <property type="protein sequence ID" value="ORE09664.1"/>
    <property type="molecule type" value="Genomic_DNA"/>
</dbReference>
<protein>
    <submittedName>
        <fullName evidence="1">Uncharacterized protein</fullName>
    </submittedName>
</protein>
<reference evidence="1" key="1">
    <citation type="journal article" date="2016" name="Proc. Natl. Acad. Sci. U.S.A.">
        <title>Lipid metabolic changes in an early divergent fungus govern the establishment of a mutualistic symbiosis with endobacteria.</title>
        <authorList>
            <person name="Lastovetsky O.A."/>
            <person name="Gaspar M.L."/>
            <person name="Mondo S.J."/>
            <person name="LaButti K.M."/>
            <person name="Sandor L."/>
            <person name="Grigoriev I.V."/>
            <person name="Henry S.A."/>
            <person name="Pawlowska T.E."/>
        </authorList>
    </citation>
    <scope>NUCLEOTIDE SEQUENCE [LARGE SCALE GENOMIC DNA]</scope>
    <source>
        <strain evidence="1">ATCC 52814</strain>
    </source>
</reference>